<keyword evidence="2" id="KW-1185">Reference proteome</keyword>
<gene>
    <name evidence="1" type="ORF">ABVV53_03250</name>
</gene>
<name>A0ABV2CY05_9SPHN</name>
<dbReference type="Proteomes" id="UP001548713">
    <property type="component" value="Unassembled WGS sequence"/>
</dbReference>
<accession>A0ABV2CY05</accession>
<protein>
    <submittedName>
        <fullName evidence="1">Uncharacterized protein</fullName>
    </submittedName>
</protein>
<sequence length="65" mass="7082">MTVDLFELFLQKPGVALDQFGRKQSVVNTRQNSFFKLCCLDRPIVPAWALAEVSAAAPAAIADAM</sequence>
<proteinExistence type="predicted"/>
<evidence type="ECO:0000313" key="1">
    <source>
        <dbReference type="EMBL" id="MET1754477.1"/>
    </source>
</evidence>
<organism evidence="1 2">
    <name type="scientific">Novosphingobium kalidii</name>
    <dbReference type="NCBI Taxonomy" id="3230299"/>
    <lineage>
        <taxon>Bacteria</taxon>
        <taxon>Pseudomonadati</taxon>
        <taxon>Pseudomonadota</taxon>
        <taxon>Alphaproteobacteria</taxon>
        <taxon>Sphingomonadales</taxon>
        <taxon>Sphingomonadaceae</taxon>
        <taxon>Novosphingobium</taxon>
    </lineage>
</organism>
<dbReference type="RefSeq" id="WP_353983451.1">
    <property type="nucleotide sequence ID" value="NZ_JBEWLY010000008.1"/>
</dbReference>
<evidence type="ECO:0000313" key="2">
    <source>
        <dbReference type="Proteomes" id="UP001548713"/>
    </source>
</evidence>
<reference evidence="1 2" key="1">
    <citation type="submission" date="2024-07" db="EMBL/GenBank/DDBJ databases">
        <title>Novosphingobium kalidii RD2P27.</title>
        <authorList>
            <person name="Sun J.-Q."/>
        </authorList>
    </citation>
    <scope>NUCLEOTIDE SEQUENCE [LARGE SCALE GENOMIC DNA]</scope>
    <source>
        <strain evidence="1 2">RD2P27</strain>
    </source>
</reference>
<dbReference type="EMBL" id="JBEWLY010000008">
    <property type="protein sequence ID" value="MET1754477.1"/>
    <property type="molecule type" value="Genomic_DNA"/>
</dbReference>
<comment type="caution">
    <text evidence="1">The sequence shown here is derived from an EMBL/GenBank/DDBJ whole genome shotgun (WGS) entry which is preliminary data.</text>
</comment>